<protein>
    <submittedName>
        <fullName evidence="2">Uncharacterized protein</fullName>
    </submittedName>
</protein>
<gene>
    <name evidence="2" type="ORF">Pr1d_25630</name>
</gene>
<sequence>MRSIIISSCVVLMNFQLICSKLPAEDKTEKAERVIDLVVEKAPKKVKNNSLIGEYVDNRIIPFFDLEEVLSRSDDWEVADNDSSHDYKHTKTGMRAQSRISGDHSIKNPRTGEKVLEVYADLSFVFEIDDEEQKKVSNELLEKILDYESVSSKKKIIRWIKAGAPNGDLKLSDERSVSMWFSKGVSGFTYSLRIAHYMVDEDGEIIRSNLGRRR</sequence>
<dbReference type="KEGG" id="bgok:Pr1d_25630"/>
<dbReference type="EMBL" id="CP042913">
    <property type="protein sequence ID" value="QEG35268.1"/>
    <property type="molecule type" value="Genomic_DNA"/>
</dbReference>
<accession>A0A5B9Q8N5</accession>
<keyword evidence="3" id="KW-1185">Reference proteome</keyword>
<evidence type="ECO:0000313" key="2">
    <source>
        <dbReference type="EMBL" id="QEG35268.1"/>
    </source>
</evidence>
<dbReference type="AlphaFoldDB" id="A0A5B9Q8N5"/>
<dbReference type="Proteomes" id="UP000323917">
    <property type="component" value="Chromosome"/>
</dbReference>
<evidence type="ECO:0000313" key="3">
    <source>
        <dbReference type="Proteomes" id="UP000323917"/>
    </source>
</evidence>
<dbReference type="RefSeq" id="WP_148073800.1">
    <property type="nucleotide sequence ID" value="NZ_CP042913.1"/>
</dbReference>
<feature type="region of interest" description="Disordered" evidence="1">
    <location>
        <begin position="87"/>
        <end position="106"/>
    </location>
</feature>
<name>A0A5B9Q8N5_9BACT</name>
<proteinExistence type="predicted"/>
<organism evidence="2 3">
    <name type="scientific">Bythopirellula goksoeyrii</name>
    <dbReference type="NCBI Taxonomy" id="1400387"/>
    <lineage>
        <taxon>Bacteria</taxon>
        <taxon>Pseudomonadati</taxon>
        <taxon>Planctomycetota</taxon>
        <taxon>Planctomycetia</taxon>
        <taxon>Pirellulales</taxon>
        <taxon>Lacipirellulaceae</taxon>
        <taxon>Bythopirellula</taxon>
    </lineage>
</organism>
<evidence type="ECO:0000256" key="1">
    <source>
        <dbReference type="SAM" id="MobiDB-lite"/>
    </source>
</evidence>
<reference evidence="2 3" key="1">
    <citation type="submission" date="2019-08" db="EMBL/GenBank/DDBJ databases">
        <title>Deep-cultivation of Planctomycetes and their phenomic and genomic characterization uncovers novel biology.</title>
        <authorList>
            <person name="Wiegand S."/>
            <person name="Jogler M."/>
            <person name="Boedeker C."/>
            <person name="Pinto D."/>
            <person name="Vollmers J."/>
            <person name="Rivas-Marin E."/>
            <person name="Kohn T."/>
            <person name="Peeters S.H."/>
            <person name="Heuer A."/>
            <person name="Rast P."/>
            <person name="Oberbeckmann S."/>
            <person name="Bunk B."/>
            <person name="Jeske O."/>
            <person name="Meyerdierks A."/>
            <person name="Storesund J.E."/>
            <person name="Kallscheuer N."/>
            <person name="Luecker S."/>
            <person name="Lage O.M."/>
            <person name="Pohl T."/>
            <person name="Merkel B.J."/>
            <person name="Hornburger P."/>
            <person name="Mueller R.-W."/>
            <person name="Bruemmer F."/>
            <person name="Labrenz M."/>
            <person name="Spormann A.M."/>
            <person name="Op den Camp H."/>
            <person name="Overmann J."/>
            <person name="Amann R."/>
            <person name="Jetten M.S.M."/>
            <person name="Mascher T."/>
            <person name="Medema M.H."/>
            <person name="Devos D.P."/>
            <person name="Kaster A.-K."/>
            <person name="Ovreas L."/>
            <person name="Rohde M."/>
            <person name="Galperin M.Y."/>
            <person name="Jogler C."/>
        </authorList>
    </citation>
    <scope>NUCLEOTIDE SEQUENCE [LARGE SCALE GENOMIC DNA]</scope>
    <source>
        <strain evidence="2 3">Pr1d</strain>
    </source>
</reference>